<dbReference type="GO" id="GO:0042732">
    <property type="term" value="P:D-xylose metabolic process"/>
    <property type="evidence" value="ECO:0007669"/>
    <property type="project" value="UniProtKB-KW"/>
</dbReference>
<evidence type="ECO:0000256" key="8">
    <source>
        <dbReference type="HAMAP-Rule" id="MF_02220"/>
    </source>
</evidence>
<evidence type="ECO:0000256" key="4">
    <source>
        <dbReference type="ARBA" id="ARBA00022741"/>
    </source>
</evidence>
<dbReference type="InterPro" id="IPR006000">
    <property type="entry name" value="Xylulokinase"/>
</dbReference>
<keyword evidence="3 8" id="KW-0808">Transferase</keyword>
<keyword evidence="2 8" id="KW-0859">Xylose metabolism</keyword>
<dbReference type="HAMAP" id="MF_02220">
    <property type="entry name" value="XylB"/>
    <property type="match status" value="1"/>
</dbReference>
<dbReference type="PROSITE" id="PS00445">
    <property type="entry name" value="FGGY_KINASES_2"/>
    <property type="match status" value="1"/>
</dbReference>
<keyword evidence="14" id="KW-1185">Reference proteome</keyword>
<dbReference type="InterPro" id="IPR018483">
    <property type="entry name" value="Carb_kinase_FGGY_CS"/>
</dbReference>
<evidence type="ECO:0000256" key="1">
    <source>
        <dbReference type="ARBA" id="ARBA00009156"/>
    </source>
</evidence>
<comment type="function">
    <text evidence="8">Catalyzes the phosphorylation of D-xylulose to D-xylulose 5-phosphate.</text>
</comment>
<keyword evidence="5 8" id="KW-0418">Kinase</keyword>
<comment type="catalytic activity">
    <reaction evidence="8 10">
        <text>D-xylulose + ATP = D-xylulose 5-phosphate + ADP + H(+)</text>
        <dbReference type="Rhea" id="RHEA:10964"/>
        <dbReference type="ChEBI" id="CHEBI:15378"/>
        <dbReference type="ChEBI" id="CHEBI:17140"/>
        <dbReference type="ChEBI" id="CHEBI:30616"/>
        <dbReference type="ChEBI" id="CHEBI:57737"/>
        <dbReference type="ChEBI" id="CHEBI:456216"/>
        <dbReference type="EC" id="2.7.1.17"/>
    </reaction>
</comment>
<dbReference type="Gene3D" id="3.30.420.40">
    <property type="match status" value="2"/>
</dbReference>
<sequence>MSFLGIDLGTSGLRALLVDGDGRPVGATERHYPVHHPHSGWSEQDPADWIAALEGAVADLRDRHPEFAALRGIGVAGHMHGATLLDAADRVIRPCILWNDTRSHAEAARLDATPGFRDLSGNIVFPGFTAPKLEWLRAHEPENHARTARVLLPAAFLNLYLTGDHVSDMSDAAGTSWLDTGARGWSDMLLKAGHMRRDQMPRLVEGSAPAGPLRAGLAQAWGLSRPVVVAGGAGDNAAAACGIGAMREGQGFVSLGTSGVLVAARDGYHPAPATALHTFCHAVPDTWYQMGVMLSATDSLNWLARITGTRPAELTGGLGDTLQQPGAVRFLPYLSGERTPHNDAAIRGAFTGLGSETTRDDLTRAVLEGVAFGLRDSHEALKATGARLERMMAIGGGARSRYWLRVIATTLDVTLALPADGEFGAALGAARLGMAAAGAGRAEDIMTAPDVVEEIAPDAALRGRFDAAYEAFRAAYPAIRGVQ</sequence>
<reference evidence="13 14" key="1">
    <citation type="submission" date="2019-11" db="EMBL/GenBank/DDBJ databases">
        <authorList>
            <person name="Lang L."/>
        </authorList>
    </citation>
    <scope>NUCLEOTIDE SEQUENCE [LARGE SCALE GENOMIC DNA]</scope>
    <source>
        <strain evidence="13 14">YIM 132242</strain>
    </source>
</reference>
<dbReference type="InterPro" id="IPR000577">
    <property type="entry name" value="Carb_kinase_FGGY"/>
</dbReference>
<gene>
    <name evidence="8 10 13" type="primary">xylB</name>
    <name evidence="13" type="ORF">GIY56_01940</name>
</gene>
<evidence type="ECO:0000256" key="2">
    <source>
        <dbReference type="ARBA" id="ARBA00022629"/>
    </source>
</evidence>
<evidence type="ECO:0000256" key="6">
    <source>
        <dbReference type="ARBA" id="ARBA00022840"/>
    </source>
</evidence>
<dbReference type="GO" id="GO:0005998">
    <property type="term" value="P:xylulose catabolic process"/>
    <property type="evidence" value="ECO:0007669"/>
    <property type="project" value="UniProtKB-UniRule"/>
</dbReference>
<dbReference type="EC" id="2.7.1.17" evidence="8 10"/>
<feature type="domain" description="Carbohydrate kinase FGGY C-terminal" evidence="12">
    <location>
        <begin position="252"/>
        <end position="437"/>
    </location>
</feature>
<evidence type="ECO:0000259" key="11">
    <source>
        <dbReference type="Pfam" id="PF00370"/>
    </source>
</evidence>
<feature type="active site" description="Proton acceptor" evidence="8">
    <location>
        <position position="235"/>
    </location>
</feature>
<dbReference type="InterPro" id="IPR043129">
    <property type="entry name" value="ATPase_NBD"/>
</dbReference>
<feature type="binding site" evidence="8">
    <location>
        <begin position="79"/>
        <end position="80"/>
    </location>
    <ligand>
        <name>substrate</name>
    </ligand>
</feature>
<evidence type="ECO:0000259" key="12">
    <source>
        <dbReference type="Pfam" id="PF02782"/>
    </source>
</evidence>
<accession>A0A6L6HIT1</accession>
<dbReference type="InterPro" id="IPR050406">
    <property type="entry name" value="FGGY_Carb_Kinase"/>
</dbReference>
<evidence type="ECO:0000256" key="10">
    <source>
        <dbReference type="RuleBase" id="RU364073"/>
    </source>
</evidence>
<keyword evidence="6 8" id="KW-0067">ATP-binding</keyword>
<dbReference type="RefSeq" id="WP_154763121.1">
    <property type="nucleotide sequence ID" value="NZ_WMBT01000001.1"/>
</dbReference>
<feature type="site" description="Important for activity" evidence="8">
    <location>
        <position position="7"/>
    </location>
</feature>
<dbReference type="NCBIfam" id="TIGR01312">
    <property type="entry name" value="XylB"/>
    <property type="match status" value="1"/>
</dbReference>
<evidence type="ECO:0000313" key="14">
    <source>
        <dbReference type="Proteomes" id="UP000481417"/>
    </source>
</evidence>
<dbReference type="PANTHER" id="PTHR43095">
    <property type="entry name" value="SUGAR KINASE"/>
    <property type="match status" value="1"/>
</dbReference>
<dbReference type="InterPro" id="IPR018485">
    <property type="entry name" value="FGGY_C"/>
</dbReference>
<comment type="caution">
    <text evidence="13">The sequence shown here is derived from an EMBL/GenBank/DDBJ whole genome shotgun (WGS) entry which is preliminary data.</text>
</comment>
<feature type="domain" description="Carbohydrate kinase FGGY N-terminal" evidence="11">
    <location>
        <begin position="3"/>
        <end position="242"/>
    </location>
</feature>
<dbReference type="InterPro" id="IPR018484">
    <property type="entry name" value="FGGY_N"/>
</dbReference>
<comment type="similarity">
    <text evidence="1 8 9">Belongs to the FGGY kinase family.</text>
</comment>
<dbReference type="GO" id="GO:0005524">
    <property type="term" value="F:ATP binding"/>
    <property type="evidence" value="ECO:0007669"/>
    <property type="project" value="UniProtKB-UniRule"/>
</dbReference>
<dbReference type="EMBL" id="WMBT01000001">
    <property type="protein sequence ID" value="MTD99045.1"/>
    <property type="molecule type" value="Genomic_DNA"/>
</dbReference>
<dbReference type="Pfam" id="PF02782">
    <property type="entry name" value="FGGY_C"/>
    <property type="match status" value="1"/>
</dbReference>
<name>A0A6L6HIT1_9RHOB</name>
<organism evidence="13 14">
    <name type="scientific">Paracoccus lichenicola</name>
    <dbReference type="NCBI Taxonomy" id="2665644"/>
    <lineage>
        <taxon>Bacteria</taxon>
        <taxon>Pseudomonadati</taxon>
        <taxon>Pseudomonadota</taxon>
        <taxon>Alphaproteobacteria</taxon>
        <taxon>Rhodobacterales</taxon>
        <taxon>Paracoccaceae</taxon>
        <taxon>Paracoccus</taxon>
    </lineage>
</organism>
<dbReference type="PIRSF" id="PIRSF000538">
    <property type="entry name" value="GlpK"/>
    <property type="match status" value="1"/>
</dbReference>
<evidence type="ECO:0000313" key="13">
    <source>
        <dbReference type="EMBL" id="MTD99045.1"/>
    </source>
</evidence>
<dbReference type="SUPFAM" id="SSF53067">
    <property type="entry name" value="Actin-like ATPase domain"/>
    <property type="match status" value="2"/>
</dbReference>
<evidence type="ECO:0000256" key="7">
    <source>
        <dbReference type="ARBA" id="ARBA00023277"/>
    </source>
</evidence>
<evidence type="ECO:0000256" key="3">
    <source>
        <dbReference type="ARBA" id="ARBA00022679"/>
    </source>
</evidence>
<proteinExistence type="inferred from homology"/>
<evidence type="ECO:0000256" key="5">
    <source>
        <dbReference type="ARBA" id="ARBA00022777"/>
    </source>
</evidence>
<keyword evidence="7 8" id="KW-0119">Carbohydrate metabolism</keyword>
<dbReference type="Pfam" id="PF00370">
    <property type="entry name" value="FGGY_N"/>
    <property type="match status" value="1"/>
</dbReference>
<dbReference type="Proteomes" id="UP000481417">
    <property type="component" value="Unassembled WGS sequence"/>
</dbReference>
<dbReference type="AlphaFoldDB" id="A0A6L6HIT1"/>
<dbReference type="PANTHER" id="PTHR43095:SF6">
    <property type="entry name" value="XYLULOSE KINASE"/>
    <property type="match status" value="1"/>
</dbReference>
<dbReference type="GO" id="GO:0004856">
    <property type="term" value="F:D-xylulokinase activity"/>
    <property type="evidence" value="ECO:0007669"/>
    <property type="project" value="UniProtKB-UniRule"/>
</dbReference>
<protein>
    <recommendedName>
        <fullName evidence="8 10">Xylulose kinase</fullName>
        <shortName evidence="8 10">Xylulokinase</shortName>
        <ecNumber evidence="8 10">2.7.1.17</ecNumber>
    </recommendedName>
</protein>
<evidence type="ECO:0000256" key="9">
    <source>
        <dbReference type="RuleBase" id="RU003733"/>
    </source>
</evidence>
<keyword evidence="4 8" id="KW-0547">Nucleotide-binding</keyword>
<dbReference type="CDD" id="cd07808">
    <property type="entry name" value="ASKHA_NBD_FGGY_EcXK-like"/>
    <property type="match status" value="1"/>
</dbReference>